<dbReference type="SUPFAM" id="SSF53098">
    <property type="entry name" value="Ribonuclease H-like"/>
    <property type="match status" value="1"/>
</dbReference>
<evidence type="ECO:0000256" key="1">
    <source>
        <dbReference type="ARBA" id="ARBA00004141"/>
    </source>
</evidence>
<evidence type="ECO:0000313" key="12">
    <source>
        <dbReference type="Proteomes" id="UP001231189"/>
    </source>
</evidence>
<gene>
    <name evidence="10" type="ORF">QYE76_048466</name>
    <name evidence="11" type="ORF">QYE76_048469</name>
</gene>
<evidence type="ECO:0000256" key="7">
    <source>
        <dbReference type="SAM" id="MobiDB-lite"/>
    </source>
</evidence>
<feature type="transmembrane region" description="Helical" evidence="8">
    <location>
        <begin position="589"/>
        <end position="608"/>
    </location>
</feature>
<evidence type="ECO:0000256" key="2">
    <source>
        <dbReference type="ARBA" id="ARBA00005982"/>
    </source>
</evidence>
<dbReference type="GO" id="GO:0008270">
    <property type="term" value="F:zinc ion binding"/>
    <property type="evidence" value="ECO:0007669"/>
    <property type="project" value="UniProtKB-KW"/>
</dbReference>
<feature type="domain" description="CCHC-type" evidence="9">
    <location>
        <begin position="269"/>
        <end position="285"/>
    </location>
</feature>
<dbReference type="Gene3D" id="1.20.1250.20">
    <property type="entry name" value="MFS general substrate transporter like domains"/>
    <property type="match status" value="1"/>
</dbReference>
<keyword evidence="6" id="KW-0479">Metal-binding</keyword>
<evidence type="ECO:0000256" key="5">
    <source>
        <dbReference type="ARBA" id="ARBA00023136"/>
    </source>
</evidence>
<dbReference type="GO" id="GO:0003676">
    <property type="term" value="F:nucleic acid binding"/>
    <property type="evidence" value="ECO:0007669"/>
    <property type="project" value="InterPro"/>
</dbReference>
<dbReference type="Pfam" id="PF00854">
    <property type="entry name" value="PTR2"/>
    <property type="match status" value="1"/>
</dbReference>
<reference evidence="11" key="1">
    <citation type="submission" date="2023-07" db="EMBL/GenBank/DDBJ databases">
        <title>A chromosome-level genome assembly of Lolium multiflorum.</title>
        <authorList>
            <person name="Chen Y."/>
            <person name="Copetti D."/>
            <person name="Kolliker R."/>
            <person name="Studer B."/>
        </authorList>
    </citation>
    <scope>NUCLEOTIDE SEQUENCE</scope>
    <source>
        <strain evidence="11">02402/16</strain>
        <tissue evidence="11">Leaf</tissue>
    </source>
</reference>
<protein>
    <recommendedName>
        <fullName evidence="9">CCHC-type domain-containing protein</fullName>
    </recommendedName>
</protein>
<dbReference type="Proteomes" id="UP001231189">
    <property type="component" value="Unassembled WGS sequence"/>
</dbReference>
<dbReference type="InterPro" id="IPR036875">
    <property type="entry name" value="Znf_CCHC_sf"/>
</dbReference>
<dbReference type="InterPro" id="IPR001878">
    <property type="entry name" value="Znf_CCHC"/>
</dbReference>
<organism evidence="11 12">
    <name type="scientific">Lolium multiflorum</name>
    <name type="common">Italian ryegrass</name>
    <name type="synonym">Lolium perenne subsp. multiflorum</name>
    <dbReference type="NCBI Taxonomy" id="4521"/>
    <lineage>
        <taxon>Eukaryota</taxon>
        <taxon>Viridiplantae</taxon>
        <taxon>Streptophyta</taxon>
        <taxon>Embryophyta</taxon>
        <taxon>Tracheophyta</taxon>
        <taxon>Spermatophyta</taxon>
        <taxon>Magnoliopsida</taxon>
        <taxon>Liliopsida</taxon>
        <taxon>Poales</taxon>
        <taxon>Poaceae</taxon>
        <taxon>BOP clade</taxon>
        <taxon>Pooideae</taxon>
        <taxon>Poodae</taxon>
        <taxon>Poeae</taxon>
        <taxon>Poeae Chloroplast Group 2 (Poeae type)</taxon>
        <taxon>Loliodinae</taxon>
        <taxon>Loliinae</taxon>
        <taxon>Lolium</taxon>
    </lineage>
</organism>
<dbReference type="Gene3D" id="4.10.60.10">
    <property type="entry name" value="Zinc finger, CCHC-type"/>
    <property type="match status" value="1"/>
</dbReference>
<evidence type="ECO:0000313" key="10">
    <source>
        <dbReference type="EMBL" id="KAK1660307.1"/>
    </source>
</evidence>
<dbReference type="Gene3D" id="3.30.420.10">
    <property type="entry name" value="Ribonuclease H-like superfamily/Ribonuclease H"/>
    <property type="match status" value="2"/>
</dbReference>
<keyword evidence="6" id="KW-0863">Zinc-finger</keyword>
<evidence type="ECO:0000256" key="6">
    <source>
        <dbReference type="PROSITE-ProRule" id="PRU00047"/>
    </source>
</evidence>
<dbReference type="InterPro" id="IPR036397">
    <property type="entry name" value="RNaseH_sf"/>
</dbReference>
<dbReference type="GO" id="GO:0022857">
    <property type="term" value="F:transmembrane transporter activity"/>
    <property type="evidence" value="ECO:0007669"/>
    <property type="project" value="InterPro"/>
</dbReference>
<keyword evidence="4 8" id="KW-1133">Transmembrane helix</keyword>
<accession>A0AAD8WHD1</accession>
<evidence type="ECO:0000313" key="11">
    <source>
        <dbReference type="EMBL" id="KAK1660310.1"/>
    </source>
</evidence>
<dbReference type="GO" id="GO:0016020">
    <property type="term" value="C:membrane"/>
    <property type="evidence" value="ECO:0007669"/>
    <property type="project" value="UniProtKB-SubCell"/>
</dbReference>
<dbReference type="PANTHER" id="PTHR11654">
    <property type="entry name" value="OLIGOPEPTIDE TRANSPORTER-RELATED"/>
    <property type="match status" value="1"/>
</dbReference>
<sequence length="725" mass="81299">MVKAGETSAPVVETVGPALYPRLDRKDYGLWALNMEVAMEAEEIWEAIDPGGDDYVKGGAKYTKDRKALTAIYSVVPKDVMQHLVGKKSAKDAWETIKTLHQGHARVREAHLQTLTKSYEDLKMEESETVDQFAARFVTLINAIRGYGEKLDEVKNVRRFLRAAPARHMQIVTSIEQCLDLNTLTVEDLVGRFKAHDERIRLSFDDPEQSEHLMLTKQQWMTLSKEKQGGSTSRSNGKEKQRPAKKYIAEQEEDDEAPPRRKFDIKKVRCHNCGKLGHFKADCQKASKDRALLAQEEDDGPMMLMLEVCEQEDTEELTPPAQAPEMVDHMDQQRSAPFPCEEASELVHGDLCVEISPATPSGNKYFMLVVDDYSQYMWIVLLKSKDQALQEFMKIKEAGEFKAQVKIKVLCIDQEGELHQTVVAMARSMMKSKGLPGKFWGEAVNTAVYLLNRAPSRSVAGITPYEAWYGWKPSVDHLRTFGCVAHVKTVSGHNSKLVNRSTPMIMTGYDGSKTYRLCNPYTNKVVVTSDVVFEEENSWNWSSNETNSVSLVSSFIVAHAGKYTVCRASSNNAKDKIVPISIFWQVPQYFIIGAAEVFTFVGQLEFFYDQAPDAMRSMCSALSLTTVALGSYLSTLLVTVVAKITTRGGKEGWIPDNLNVGHLDYFFWLLAGLSLANFAVYLLIASWYTYKKTAEYPPPDAVKGSAAAEDQYPRAVKGSSAVHDE</sequence>
<dbReference type="InterPro" id="IPR012337">
    <property type="entry name" value="RNaseH-like_sf"/>
</dbReference>
<dbReference type="Pfam" id="PF25597">
    <property type="entry name" value="SH3_retrovirus"/>
    <property type="match status" value="1"/>
</dbReference>
<dbReference type="SUPFAM" id="SSF103473">
    <property type="entry name" value="MFS general substrate transporter"/>
    <property type="match status" value="1"/>
</dbReference>
<dbReference type="EMBL" id="JAUUTY010000003">
    <property type="protein sequence ID" value="KAK1660310.1"/>
    <property type="molecule type" value="Genomic_DNA"/>
</dbReference>
<dbReference type="PROSITE" id="PS50158">
    <property type="entry name" value="ZF_CCHC"/>
    <property type="match status" value="1"/>
</dbReference>
<keyword evidence="3 8" id="KW-0812">Transmembrane</keyword>
<dbReference type="SUPFAM" id="SSF57756">
    <property type="entry name" value="Retrovirus zinc finger-like domains"/>
    <property type="match status" value="1"/>
</dbReference>
<keyword evidence="5 8" id="KW-0472">Membrane</keyword>
<comment type="similarity">
    <text evidence="2">Belongs to the major facilitator superfamily. Proton-dependent oligopeptide transporter (POT/PTR) (TC 2.A.17) family.</text>
</comment>
<feature type="transmembrane region" description="Helical" evidence="8">
    <location>
        <begin position="665"/>
        <end position="684"/>
    </location>
</feature>
<dbReference type="InterPro" id="IPR000109">
    <property type="entry name" value="POT_fam"/>
</dbReference>
<comment type="caution">
    <text evidence="11">The sequence shown here is derived from an EMBL/GenBank/DDBJ whole genome shotgun (WGS) entry which is preliminary data.</text>
</comment>
<feature type="transmembrane region" description="Helical" evidence="8">
    <location>
        <begin position="620"/>
        <end position="645"/>
    </location>
</feature>
<proteinExistence type="inferred from homology"/>
<dbReference type="Pfam" id="PF14223">
    <property type="entry name" value="Retrotran_gag_2"/>
    <property type="match status" value="1"/>
</dbReference>
<evidence type="ECO:0000259" key="9">
    <source>
        <dbReference type="PROSITE" id="PS50158"/>
    </source>
</evidence>
<dbReference type="Pfam" id="PF00098">
    <property type="entry name" value="zf-CCHC"/>
    <property type="match status" value="1"/>
</dbReference>
<dbReference type="SMART" id="SM00343">
    <property type="entry name" value="ZnF_C2HC"/>
    <property type="match status" value="1"/>
</dbReference>
<keyword evidence="12" id="KW-1185">Reference proteome</keyword>
<evidence type="ECO:0000256" key="4">
    <source>
        <dbReference type="ARBA" id="ARBA00022989"/>
    </source>
</evidence>
<keyword evidence="6" id="KW-0862">Zinc</keyword>
<dbReference type="AlphaFoldDB" id="A0AAD8WHD1"/>
<feature type="region of interest" description="Disordered" evidence="7">
    <location>
        <begin position="222"/>
        <end position="260"/>
    </location>
</feature>
<dbReference type="InterPro" id="IPR036259">
    <property type="entry name" value="MFS_trans_sf"/>
</dbReference>
<evidence type="ECO:0000256" key="8">
    <source>
        <dbReference type="SAM" id="Phobius"/>
    </source>
</evidence>
<dbReference type="EMBL" id="JAUUTY010000003">
    <property type="protein sequence ID" value="KAK1660307.1"/>
    <property type="molecule type" value="Genomic_DNA"/>
</dbReference>
<evidence type="ECO:0000256" key="3">
    <source>
        <dbReference type="ARBA" id="ARBA00022692"/>
    </source>
</evidence>
<feature type="region of interest" description="Disordered" evidence="7">
    <location>
        <begin position="702"/>
        <end position="725"/>
    </location>
</feature>
<dbReference type="InterPro" id="IPR057670">
    <property type="entry name" value="SH3_retrovirus"/>
</dbReference>
<name>A0AAD8WHD1_LOLMU</name>
<comment type="subcellular location">
    <subcellularLocation>
        <location evidence="1">Membrane</location>
        <topology evidence="1">Multi-pass membrane protein</topology>
    </subcellularLocation>
</comment>